<keyword evidence="3" id="KW-0418">Kinase</keyword>
<dbReference type="InterPro" id="IPR011009">
    <property type="entry name" value="Kinase-like_dom_sf"/>
</dbReference>
<dbReference type="GO" id="GO:0016301">
    <property type="term" value="F:kinase activity"/>
    <property type="evidence" value="ECO:0007669"/>
    <property type="project" value="UniProtKB-KW"/>
</dbReference>
<dbReference type="OrthoDB" id="2906425at2759"/>
<dbReference type="InterPro" id="IPR002575">
    <property type="entry name" value="Aminoglycoside_PTrfase"/>
</dbReference>
<evidence type="ECO:0000259" key="2">
    <source>
        <dbReference type="Pfam" id="PF01636"/>
    </source>
</evidence>
<gene>
    <name evidence="3" type="ORF">BKCO1_6000032</name>
</gene>
<feature type="region of interest" description="Disordered" evidence="1">
    <location>
        <begin position="114"/>
        <end position="296"/>
    </location>
</feature>
<reference evidence="3 4" key="1">
    <citation type="submission" date="2016-10" db="EMBL/GenBank/DDBJ databases">
        <title>Proteomics and genomics reveal pathogen-plant mechanisms compatible with a hemibiotrophic lifestyle of Diplodia corticola.</title>
        <authorList>
            <person name="Fernandes I."/>
            <person name="De Jonge R."/>
            <person name="Van De Peer Y."/>
            <person name="Devreese B."/>
            <person name="Alves A."/>
            <person name="Esteves A.C."/>
        </authorList>
    </citation>
    <scope>NUCLEOTIDE SEQUENCE [LARGE SCALE GENOMIC DNA]</scope>
    <source>
        <strain evidence="3 4">CBS 112549</strain>
    </source>
</reference>
<dbReference type="GeneID" id="31017957"/>
<accession>A0A1J9QPW0</accession>
<feature type="region of interest" description="Disordered" evidence="1">
    <location>
        <begin position="1048"/>
        <end position="1072"/>
    </location>
</feature>
<feature type="compositionally biased region" description="Low complexity" evidence="1">
    <location>
        <begin position="378"/>
        <end position="391"/>
    </location>
</feature>
<keyword evidence="4" id="KW-1185">Reference proteome</keyword>
<feature type="compositionally biased region" description="Polar residues" evidence="1">
    <location>
        <begin position="392"/>
        <end position="407"/>
    </location>
</feature>
<comment type="caution">
    <text evidence="3">The sequence shown here is derived from an EMBL/GenBank/DDBJ whole genome shotgun (WGS) entry which is preliminary data.</text>
</comment>
<dbReference type="InterPro" id="IPR051678">
    <property type="entry name" value="AGP_Transferase"/>
</dbReference>
<feature type="region of interest" description="Disordered" evidence="1">
    <location>
        <begin position="462"/>
        <end position="493"/>
    </location>
</feature>
<feature type="compositionally biased region" description="Polar residues" evidence="1">
    <location>
        <begin position="156"/>
        <end position="179"/>
    </location>
</feature>
<dbReference type="PANTHER" id="PTHR21310">
    <property type="entry name" value="AMINOGLYCOSIDE PHOSPHOTRANSFERASE-RELATED-RELATED"/>
    <property type="match status" value="1"/>
</dbReference>
<dbReference type="Pfam" id="PF01636">
    <property type="entry name" value="APH"/>
    <property type="match status" value="1"/>
</dbReference>
<feature type="compositionally biased region" description="Basic and acidic residues" evidence="1">
    <location>
        <begin position="1"/>
        <end position="15"/>
    </location>
</feature>
<dbReference type="RefSeq" id="XP_020126757.1">
    <property type="nucleotide sequence ID" value="XM_020277696.1"/>
</dbReference>
<feature type="compositionally biased region" description="Low complexity" evidence="1">
    <location>
        <begin position="230"/>
        <end position="240"/>
    </location>
</feature>
<dbReference type="PANTHER" id="PTHR21310:SF13">
    <property type="entry name" value="AMINOGLYCOSIDE PHOSPHOTRANSFERASE DOMAIN-CONTAINING PROTEIN"/>
    <property type="match status" value="1"/>
</dbReference>
<feature type="compositionally biased region" description="Low complexity" evidence="1">
    <location>
        <begin position="114"/>
        <end position="142"/>
    </location>
</feature>
<feature type="region of interest" description="Disordered" evidence="1">
    <location>
        <begin position="656"/>
        <end position="681"/>
    </location>
</feature>
<feature type="region of interest" description="Disordered" evidence="1">
    <location>
        <begin position="1"/>
        <end position="20"/>
    </location>
</feature>
<feature type="compositionally biased region" description="Polar residues" evidence="1">
    <location>
        <begin position="247"/>
        <end position="257"/>
    </location>
</feature>
<feature type="domain" description="Aminoglycoside phosphotransferase" evidence="2">
    <location>
        <begin position="794"/>
        <end position="1036"/>
    </location>
</feature>
<protein>
    <submittedName>
        <fullName evidence="3">Kinase-like protein</fullName>
    </submittedName>
</protein>
<sequence length="1139" mass="123671">MFGPKLEVHATDHGSTDSNSSIERLKGISFSLFDKISSMEDATVPSDSAVAASSCASGLPEYNISTIDFANAAATPSTRASFNITSTPTTTSSKLKRRHQVMDRVKRVLSISTLRGSRSTSMRGTNSSSSTGLLGAGTSDTSVEGDTPPRALPLSSVPTVAITTPTSDGSNTGSRTASMRTIHRLNPLFLSPRSARTRARSPHYRRSMSPSPSPRAGFPRRMSSLRHSNEFPFNPNSPNPRTDDSHLYQSSPTSPVSERSRLPVPPPFQSPGGAASSPALVANSSTAGSPLNKPLPLLPQREASALPISVTPSAADDVFFDATAPSTAAPSWPLPTDRQSVYGTELTHPPQHSPPLPPMPASRPVPSNSPAAGPIADPPTAAAEAKAGDATNTDNGGSSIGDSPTLVFNSSAATPSFPAMAARGRVPSGSSDLSMYGFHYYSPLDERVLDARLTQIRTTLGAGGNVDDHNEDNGNMDNGGGTHSSSSSASPKAVIGNCFVSPDDDDADAEEDLIAPLLPQNRFAGQRANSINRDSVASVMTDATGMSFVTAFEGVDDDDEDDEDDVVEEMEVEEGAAGTSSGHWLPLLSPANERLAHDIDDDDDDAEADITLVPAAREEESDVEMAGDEAEFEPDTFQIVSRDGKNTTVMADLDTAEEASSDDDSADCSDHSGAVGDSFSSKESIDLSEPLYLSHASPPELSTELAKGKVIWEYNPWSTSYDPKWTAEPDVEAIRNIARIHYKILELPNDNVTVEFLAEGSFNKAYTVTSTDNVTGALHECIFRCYLPIAPWYKLQSEVATMEFIRRTTTIPVPRVFAFDSSMENPFGLEWMLMEKINGRSYDGLENQIPFDTKVKLYRQAAEWIDQLSRLKFDSIGALYHDWSRSLAAKSSYKVGPLCTTDFIVDLRLDYAINRGPFTTFEQYYQAHISYTHHEAIDPRHKERVEACNKQEEMKAAGEEIAKKVPETNYTLDALSRIPKLCLALQSVLPTALSGKHLGPASTRLHHFDIAKRNILVDTDGNALALTGWETSCITSPDNIPRYPPLVNADDVREPPPPWDEGDEGKDEERLQEEKKAWEERLLRDAFDCRLKELASPHLEAGRGDGAELVELKTIVGALDSWDDFSFVERMREKMRRIF</sequence>
<dbReference type="AlphaFoldDB" id="A0A1J9QPW0"/>
<feature type="compositionally biased region" description="Pro residues" evidence="1">
    <location>
        <begin position="351"/>
        <end position="363"/>
    </location>
</feature>
<feature type="compositionally biased region" description="Basic residues" evidence="1">
    <location>
        <begin position="195"/>
        <end position="206"/>
    </location>
</feature>
<feature type="region of interest" description="Disordered" evidence="1">
    <location>
        <begin position="324"/>
        <end position="407"/>
    </location>
</feature>
<organism evidence="3 4">
    <name type="scientific">Diplodia corticola</name>
    <dbReference type="NCBI Taxonomy" id="236234"/>
    <lineage>
        <taxon>Eukaryota</taxon>
        <taxon>Fungi</taxon>
        <taxon>Dikarya</taxon>
        <taxon>Ascomycota</taxon>
        <taxon>Pezizomycotina</taxon>
        <taxon>Dothideomycetes</taxon>
        <taxon>Dothideomycetes incertae sedis</taxon>
        <taxon>Botryosphaeriales</taxon>
        <taxon>Botryosphaeriaceae</taxon>
        <taxon>Diplodia</taxon>
    </lineage>
</organism>
<name>A0A1J9QPW0_9PEZI</name>
<proteinExistence type="predicted"/>
<keyword evidence="3" id="KW-0808">Transferase</keyword>
<evidence type="ECO:0000313" key="4">
    <source>
        <dbReference type="Proteomes" id="UP000183809"/>
    </source>
</evidence>
<evidence type="ECO:0000313" key="3">
    <source>
        <dbReference type="EMBL" id="OJD30497.1"/>
    </source>
</evidence>
<dbReference type="STRING" id="236234.A0A1J9QPW0"/>
<dbReference type="EMBL" id="MNUE01000060">
    <property type="protein sequence ID" value="OJD30497.1"/>
    <property type="molecule type" value="Genomic_DNA"/>
</dbReference>
<feature type="compositionally biased region" description="Acidic residues" evidence="1">
    <location>
        <begin position="656"/>
        <end position="667"/>
    </location>
</feature>
<evidence type="ECO:0000256" key="1">
    <source>
        <dbReference type="SAM" id="MobiDB-lite"/>
    </source>
</evidence>
<dbReference type="Proteomes" id="UP000183809">
    <property type="component" value="Unassembled WGS sequence"/>
</dbReference>
<dbReference type="SUPFAM" id="SSF56112">
    <property type="entry name" value="Protein kinase-like (PK-like)"/>
    <property type="match status" value="1"/>
</dbReference>